<evidence type="ECO:0000313" key="4">
    <source>
        <dbReference type="Proteomes" id="UP000239757"/>
    </source>
</evidence>
<evidence type="ECO:0000256" key="1">
    <source>
        <dbReference type="SAM" id="MobiDB-lite"/>
    </source>
</evidence>
<dbReference type="EMBL" id="KZ669440">
    <property type="protein sequence ID" value="PPR85348.1"/>
    <property type="molecule type" value="Genomic_DNA"/>
</dbReference>
<reference evidence="3 4" key="1">
    <citation type="submission" date="2015-01" db="EMBL/GenBank/DDBJ databases">
        <title>Genome of allotetraploid Gossypium barbadense reveals genomic plasticity and fiber elongation in cotton evolution.</title>
        <authorList>
            <person name="Chen X."/>
            <person name="Liu X."/>
            <person name="Zhao B."/>
            <person name="Zheng H."/>
            <person name="Hu Y."/>
            <person name="Lu G."/>
            <person name="Yang C."/>
            <person name="Chen J."/>
            <person name="Shan C."/>
            <person name="Zhang L."/>
            <person name="Zhou Y."/>
            <person name="Wang L."/>
            <person name="Guo W."/>
            <person name="Bai Y."/>
            <person name="Ruan J."/>
            <person name="Shangguan X."/>
            <person name="Mao Y."/>
            <person name="Jiang J."/>
            <person name="Zhu Y."/>
            <person name="Lei J."/>
            <person name="Kang H."/>
            <person name="Chen S."/>
            <person name="He X."/>
            <person name="Wang R."/>
            <person name="Wang Y."/>
            <person name="Chen J."/>
            <person name="Wang L."/>
            <person name="Yu S."/>
            <person name="Wang B."/>
            <person name="Wei J."/>
            <person name="Song S."/>
            <person name="Lu X."/>
            <person name="Gao Z."/>
            <person name="Gu W."/>
            <person name="Deng X."/>
            <person name="Ma D."/>
            <person name="Wang S."/>
            <person name="Liang W."/>
            <person name="Fang L."/>
            <person name="Cai C."/>
            <person name="Zhu X."/>
            <person name="Zhou B."/>
            <person name="Zhang Y."/>
            <person name="Chen Z."/>
            <person name="Xu S."/>
            <person name="Zhu R."/>
            <person name="Wang S."/>
            <person name="Zhang T."/>
            <person name="Zhao G."/>
        </authorList>
    </citation>
    <scope>NUCLEOTIDE SEQUENCE [LARGE SCALE GENOMIC DNA]</scope>
    <source>
        <strain evidence="4">cv. Xinhai21</strain>
        <tissue evidence="3">Leaf</tissue>
    </source>
</reference>
<dbReference type="InterPro" id="IPR004312">
    <property type="entry name" value="ATHILA_Orf1_C"/>
</dbReference>
<name>A0A2P5W2M1_GOSBA</name>
<feature type="region of interest" description="Disordered" evidence="1">
    <location>
        <begin position="1"/>
        <end position="28"/>
    </location>
</feature>
<feature type="compositionally biased region" description="Basic residues" evidence="1">
    <location>
        <begin position="1"/>
        <end position="19"/>
    </location>
</feature>
<feature type="domain" description="Arabidopsis retrotransposon Orf1 C-terminal" evidence="2">
    <location>
        <begin position="64"/>
        <end position="219"/>
    </location>
</feature>
<organism evidence="3 4">
    <name type="scientific">Gossypium barbadense</name>
    <name type="common">Sea Island cotton</name>
    <name type="synonym">Hibiscus barbadensis</name>
    <dbReference type="NCBI Taxonomy" id="3634"/>
    <lineage>
        <taxon>Eukaryota</taxon>
        <taxon>Viridiplantae</taxon>
        <taxon>Streptophyta</taxon>
        <taxon>Embryophyta</taxon>
        <taxon>Tracheophyta</taxon>
        <taxon>Spermatophyta</taxon>
        <taxon>Magnoliopsida</taxon>
        <taxon>eudicotyledons</taxon>
        <taxon>Gunneridae</taxon>
        <taxon>Pentapetalae</taxon>
        <taxon>rosids</taxon>
        <taxon>malvids</taxon>
        <taxon>Malvales</taxon>
        <taxon>Malvaceae</taxon>
        <taxon>Malvoideae</taxon>
        <taxon>Gossypium</taxon>
    </lineage>
</organism>
<dbReference type="OrthoDB" id="1685790at2759"/>
<evidence type="ECO:0000313" key="3">
    <source>
        <dbReference type="EMBL" id="PPR85348.1"/>
    </source>
</evidence>
<feature type="compositionally biased region" description="Basic and acidic residues" evidence="1">
    <location>
        <begin position="281"/>
        <end position="297"/>
    </location>
</feature>
<accession>A0A2P5W2M1</accession>
<evidence type="ECO:0000259" key="2">
    <source>
        <dbReference type="Pfam" id="PF03078"/>
    </source>
</evidence>
<protein>
    <recommendedName>
        <fullName evidence="2">Arabidopsis retrotransposon Orf1 C-terminal domain-containing protein</fullName>
    </recommendedName>
</protein>
<dbReference type="Proteomes" id="UP000239757">
    <property type="component" value="Unassembled WGS sequence"/>
</dbReference>
<proteinExistence type="predicted"/>
<dbReference type="AlphaFoldDB" id="A0A2P5W2M1"/>
<feature type="region of interest" description="Disordered" evidence="1">
    <location>
        <begin position="280"/>
        <end position="307"/>
    </location>
</feature>
<dbReference type="Pfam" id="PF03078">
    <property type="entry name" value="ATHILA"/>
    <property type="match status" value="1"/>
</dbReference>
<gene>
    <name evidence="3" type="ORF">GOBAR_AA35343</name>
</gene>
<sequence length="322" mass="36307">MTNTRGKKTTIPALKKRKGPGATSLSASTEARHPLLRFSSGPEDDLFQLLLVRSLGVGHCIDWTTLEEVGLANEVRAFITTAPWDWFFVIIEPTYSELTLEFCTTFHLQHVMNTHDEVGIITFRLGGLVRHMSVPEFGAALDIYTDEFIGADNFLQLHRHIHYSPLCCWTNLTTSQIRYDASHLKATSLSPTLRYIHVLLAHTLTGNRERTGVVSTTDTYCLWSMATGHICDLAYFIALAFRHQTDRHRKGPIYLGPYVTRLARHFGLFNTPEMSSTLTLDKPEDITDDVPPLHEDLPPPPSQSHIPTAATIDRYIRTTHSL</sequence>